<evidence type="ECO:0008006" key="4">
    <source>
        <dbReference type="Google" id="ProtNLM"/>
    </source>
</evidence>
<gene>
    <name evidence="2" type="ORF">DQG23_34090</name>
</gene>
<organism evidence="2 3">
    <name type="scientific">Paenibacillus contaminans</name>
    <dbReference type="NCBI Taxonomy" id="450362"/>
    <lineage>
        <taxon>Bacteria</taxon>
        <taxon>Bacillati</taxon>
        <taxon>Bacillota</taxon>
        <taxon>Bacilli</taxon>
        <taxon>Bacillales</taxon>
        <taxon>Paenibacillaceae</taxon>
        <taxon>Paenibacillus</taxon>
    </lineage>
</organism>
<dbReference type="SUPFAM" id="SSF47598">
    <property type="entry name" value="Ribbon-helix-helix"/>
    <property type="match status" value="1"/>
</dbReference>
<feature type="region of interest" description="Disordered" evidence="1">
    <location>
        <begin position="1"/>
        <end position="23"/>
    </location>
</feature>
<accession>A0A329LYT0</accession>
<dbReference type="AlphaFoldDB" id="A0A329LYT0"/>
<evidence type="ECO:0000256" key="1">
    <source>
        <dbReference type="SAM" id="MobiDB-lite"/>
    </source>
</evidence>
<protein>
    <recommendedName>
        <fullName evidence="4">Ribbon-helix-helix protein CopG domain-containing protein</fullName>
    </recommendedName>
</protein>
<name>A0A329LYT0_9BACL</name>
<proteinExistence type="predicted"/>
<dbReference type="Proteomes" id="UP000250369">
    <property type="component" value="Unassembled WGS sequence"/>
</dbReference>
<dbReference type="InterPro" id="IPR010985">
    <property type="entry name" value="Ribbon_hlx_hlx"/>
</dbReference>
<dbReference type="GO" id="GO:0006355">
    <property type="term" value="P:regulation of DNA-templated transcription"/>
    <property type="evidence" value="ECO:0007669"/>
    <property type="project" value="InterPro"/>
</dbReference>
<evidence type="ECO:0000313" key="3">
    <source>
        <dbReference type="Proteomes" id="UP000250369"/>
    </source>
</evidence>
<reference evidence="2 3" key="1">
    <citation type="journal article" date="2009" name="Int. J. Syst. Evol. Microbiol.">
        <title>Paenibacillus contaminans sp. nov., isolated from a contaminated laboratory plate.</title>
        <authorList>
            <person name="Chou J.H."/>
            <person name="Lee J.H."/>
            <person name="Lin M.C."/>
            <person name="Chang P.S."/>
            <person name="Arun A.B."/>
            <person name="Young C.C."/>
            <person name="Chen W.M."/>
        </authorList>
    </citation>
    <scope>NUCLEOTIDE SEQUENCE [LARGE SCALE GENOMIC DNA]</scope>
    <source>
        <strain evidence="2 3">CKOBP-6</strain>
    </source>
</reference>
<comment type="caution">
    <text evidence="2">The sequence shown here is derived from an EMBL/GenBank/DDBJ whole genome shotgun (WGS) entry which is preliminary data.</text>
</comment>
<sequence length="73" mass="7850">MIMDSKSIGPQASRGGSRLGAGRKAIGTTRKISLTLPNECWAEIDRRCAGGDYSVSEILRAILEDSLKEADLL</sequence>
<dbReference type="OrthoDB" id="2898209at2"/>
<keyword evidence="3" id="KW-1185">Reference proteome</keyword>
<evidence type="ECO:0000313" key="2">
    <source>
        <dbReference type="EMBL" id="RAV12618.1"/>
    </source>
</evidence>
<feature type="compositionally biased region" description="Low complexity" evidence="1">
    <location>
        <begin position="12"/>
        <end position="23"/>
    </location>
</feature>
<dbReference type="EMBL" id="QMFB01000032">
    <property type="protein sequence ID" value="RAV12618.1"/>
    <property type="molecule type" value="Genomic_DNA"/>
</dbReference>